<dbReference type="Proteomes" id="UP000187261">
    <property type="component" value="Unassembled WGS sequence"/>
</dbReference>
<name>A0A1U7PVS6_9FLAO</name>
<dbReference type="STRING" id="1121284.SAMN05660493_01502"/>
<gene>
    <name evidence="4" type="ORF">SAMN05660493_01502</name>
</gene>
<feature type="transmembrane region" description="Helical" evidence="2">
    <location>
        <begin position="62"/>
        <end position="78"/>
    </location>
</feature>
<organism evidence="4 5">
    <name type="scientific">Epilithonimonas bovis DSM 19482</name>
    <dbReference type="NCBI Taxonomy" id="1121284"/>
    <lineage>
        <taxon>Bacteria</taxon>
        <taxon>Pseudomonadati</taxon>
        <taxon>Bacteroidota</taxon>
        <taxon>Flavobacteriia</taxon>
        <taxon>Flavobacteriales</taxon>
        <taxon>Weeksellaceae</taxon>
        <taxon>Chryseobacterium group</taxon>
        <taxon>Epilithonimonas</taxon>
    </lineage>
</organism>
<sequence length="99" mass="10765">MKYSIIPASIFLFFLLSVKLNAQSTIHMENMPAAAPPPPSSSAFGADGPGAPSDTPASNIDSYIYYALGIGVLIVVKYRKKIFKLPNAEEKNEDHSDDY</sequence>
<dbReference type="RefSeq" id="WP_076783009.1">
    <property type="nucleotide sequence ID" value="NZ_FTPU01000013.1"/>
</dbReference>
<keyword evidence="2" id="KW-1133">Transmembrane helix</keyword>
<reference evidence="5" key="1">
    <citation type="submission" date="2016-10" db="EMBL/GenBank/DDBJ databases">
        <authorList>
            <person name="Varghese N."/>
            <person name="Submissions S."/>
        </authorList>
    </citation>
    <scope>NUCLEOTIDE SEQUENCE [LARGE SCALE GENOMIC DNA]</scope>
    <source>
        <strain evidence="5">DSM 19482</strain>
    </source>
</reference>
<evidence type="ECO:0000313" key="5">
    <source>
        <dbReference type="Proteomes" id="UP000187261"/>
    </source>
</evidence>
<evidence type="ECO:0000313" key="4">
    <source>
        <dbReference type="EMBL" id="SIT96807.1"/>
    </source>
</evidence>
<proteinExistence type="predicted"/>
<evidence type="ECO:0000256" key="2">
    <source>
        <dbReference type="SAM" id="Phobius"/>
    </source>
</evidence>
<keyword evidence="2" id="KW-0812">Transmembrane</keyword>
<feature type="region of interest" description="Disordered" evidence="1">
    <location>
        <begin position="30"/>
        <end position="53"/>
    </location>
</feature>
<evidence type="ECO:0000256" key="3">
    <source>
        <dbReference type="SAM" id="SignalP"/>
    </source>
</evidence>
<keyword evidence="3" id="KW-0732">Signal</keyword>
<keyword evidence="5" id="KW-1185">Reference proteome</keyword>
<feature type="compositionally biased region" description="Low complexity" evidence="1">
    <location>
        <begin position="41"/>
        <end position="53"/>
    </location>
</feature>
<accession>A0A1U7PVS6</accession>
<dbReference type="AlphaFoldDB" id="A0A1U7PVS6"/>
<keyword evidence="2" id="KW-0472">Membrane</keyword>
<feature type="signal peptide" evidence="3">
    <location>
        <begin position="1"/>
        <end position="22"/>
    </location>
</feature>
<dbReference type="EMBL" id="FTPU01000013">
    <property type="protein sequence ID" value="SIT96807.1"/>
    <property type="molecule type" value="Genomic_DNA"/>
</dbReference>
<protein>
    <submittedName>
        <fullName evidence="4">Uncharacterized protein</fullName>
    </submittedName>
</protein>
<feature type="chain" id="PRO_5013318877" evidence="3">
    <location>
        <begin position="23"/>
        <end position="99"/>
    </location>
</feature>
<evidence type="ECO:0000256" key="1">
    <source>
        <dbReference type="SAM" id="MobiDB-lite"/>
    </source>
</evidence>